<dbReference type="OrthoDB" id="9810636at2"/>
<dbReference type="SUPFAM" id="SSF50998">
    <property type="entry name" value="Quinoprotein alcohol dehydrogenase-like"/>
    <property type="match status" value="1"/>
</dbReference>
<proteinExistence type="predicted"/>
<accession>A0A2M8IY40</accession>
<dbReference type="AlphaFoldDB" id="A0A2M8IY40"/>
<sequence length="393" mass="42013">MLGMALISATSAVADEDKTAWRVFIADQEMGRVTALDLSAPDNRWQFDLAGPSRLYVSPTGGVVVAVQSDHDRVDFLSSGIALETHGDHADIKVEEPAHLDTALEGPRPFHVVTHDGVTAINFDRGGYVAMMEDSDILGSGESEQFKLNRAHHGFAVPMGDYIIGTVASDAPVEGDGAPPRVGIRAYNRDGQPAGELQTCTDLHGEAFSGAYLTAGCKEGVVAVTLADGTPSFSMLPYPEDFPEGHTGTLLGSHAMQSFLGNYGANSVVIIDPTAQSPFTRVELPFRGVDFVLDPAKPQFAYILTEDGTLHRLNMLSGRIEQSEAVTEPYSMDGHWRDPRPRLAMAGDSLLMTDPRASVLRVIDPTTMSEVQAVPVEGLPYNLVAVGGSGLVH</sequence>
<evidence type="ECO:0000313" key="2">
    <source>
        <dbReference type="Proteomes" id="UP000231553"/>
    </source>
</evidence>
<protein>
    <recommendedName>
        <fullName evidence="3">Zinc transport system substrate-binding protein</fullName>
    </recommendedName>
</protein>
<name>A0A2M8IY40_9RHOB</name>
<keyword evidence="2" id="KW-1185">Reference proteome</keyword>
<organism evidence="1 2">
    <name type="scientific">Pseudooceanicola lipolyticus</name>
    <dbReference type="NCBI Taxonomy" id="2029104"/>
    <lineage>
        <taxon>Bacteria</taxon>
        <taxon>Pseudomonadati</taxon>
        <taxon>Pseudomonadota</taxon>
        <taxon>Alphaproteobacteria</taxon>
        <taxon>Rhodobacterales</taxon>
        <taxon>Paracoccaceae</taxon>
        <taxon>Pseudooceanicola</taxon>
    </lineage>
</organism>
<evidence type="ECO:0008006" key="3">
    <source>
        <dbReference type="Google" id="ProtNLM"/>
    </source>
</evidence>
<dbReference type="Proteomes" id="UP000231553">
    <property type="component" value="Unassembled WGS sequence"/>
</dbReference>
<evidence type="ECO:0000313" key="1">
    <source>
        <dbReference type="EMBL" id="PJE35459.1"/>
    </source>
</evidence>
<gene>
    <name evidence="1" type="ORF">CVM52_17075</name>
</gene>
<dbReference type="Gene3D" id="2.130.10.10">
    <property type="entry name" value="YVTN repeat-like/Quinoprotein amine dehydrogenase"/>
    <property type="match status" value="1"/>
</dbReference>
<comment type="caution">
    <text evidence="1">The sequence shown here is derived from an EMBL/GenBank/DDBJ whole genome shotgun (WGS) entry which is preliminary data.</text>
</comment>
<dbReference type="InterPro" id="IPR015943">
    <property type="entry name" value="WD40/YVTN_repeat-like_dom_sf"/>
</dbReference>
<dbReference type="InterPro" id="IPR011047">
    <property type="entry name" value="Quinoprotein_ADH-like_sf"/>
</dbReference>
<dbReference type="EMBL" id="PGTB01000090">
    <property type="protein sequence ID" value="PJE35459.1"/>
    <property type="molecule type" value="Genomic_DNA"/>
</dbReference>
<reference evidence="1 2" key="1">
    <citation type="journal article" date="2018" name="Int. J. Syst. Evol. Microbiol.">
        <title>Pseudooceanicola lipolyticus sp. nov., a marine alphaproteobacterium, reclassification of Oceanicola flagellatus as Pseudooceanicola flagellatus comb. nov. and emended description of the genus Pseudooceanicola.</title>
        <authorList>
            <person name="Huang M.-M."/>
            <person name="Guo L.-L."/>
            <person name="Wu Y.-H."/>
            <person name="Lai Q.-L."/>
            <person name="Shao Z.-Z."/>
            <person name="Wang C.-S."/>
            <person name="Wu M."/>
            <person name="Xu X.-W."/>
        </authorList>
    </citation>
    <scope>NUCLEOTIDE SEQUENCE [LARGE SCALE GENOMIC DNA]</scope>
    <source>
        <strain evidence="1 2">157</strain>
    </source>
</reference>